<evidence type="ECO:0008006" key="3">
    <source>
        <dbReference type="Google" id="ProtNLM"/>
    </source>
</evidence>
<dbReference type="Proteomes" id="UP001527882">
    <property type="component" value="Unassembled WGS sequence"/>
</dbReference>
<organism evidence="1 2">
    <name type="scientific">Paenibacillus gyeongsangnamensis</name>
    <dbReference type="NCBI Taxonomy" id="3388067"/>
    <lineage>
        <taxon>Bacteria</taxon>
        <taxon>Bacillati</taxon>
        <taxon>Bacillota</taxon>
        <taxon>Bacilli</taxon>
        <taxon>Bacillales</taxon>
        <taxon>Paenibacillaceae</taxon>
        <taxon>Paenibacillus</taxon>
    </lineage>
</organism>
<accession>A0ABT4QC40</accession>
<dbReference type="RefSeq" id="WP_269882923.1">
    <property type="nucleotide sequence ID" value="NZ_JAQAGZ010000012.1"/>
</dbReference>
<proteinExistence type="predicted"/>
<name>A0ABT4QC40_9BACL</name>
<sequence>MIGLGFSKEIQFELSTIAKSIVAAFEQIGTEASHVAQSAQEVARTHQLVAGSSELAVKHAQSARNITNFIKEGPNNRICSD</sequence>
<protein>
    <recommendedName>
        <fullName evidence="3">Methyl-accepting transducer domain-containing protein</fullName>
    </recommendedName>
</protein>
<evidence type="ECO:0000313" key="2">
    <source>
        <dbReference type="Proteomes" id="UP001527882"/>
    </source>
</evidence>
<comment type="caution">
    <text evidence="1">The sequence shown here is derived from an EMBL/GenBank/DDBJ whole genome shotgun (WGS) entry which is preliminary data.</text>
</comment>
<dbReference type="EMBL" id="JAQAGZ010000012">
    <property type="protein sequence ID" value="MCZ8514394.1"/>
    <property type="molecule type" value="Genomic_DNA"/>
</dbReference>
<reference evidence="1 2" key="1">
    <citation type="submission" date="2022-12" db="EMBL/GenBank/DDBJ databases">
        <title>Draft genome sequence of Paenibacillus sp. dW9.</title>
        <authorList>
            <person name="Choi E.-W."/>
            <person name="Kim D.-U."/>
        </authorList>
    </citation>
    <scope>NUCLEOTIDE SEQUENCE [LARGE SCALE GENOMIC DNA]</scope>
    <source>
        <strain evidence="2">dW9</strain>
    </source>
</reference>
<gene>
    <name evidence="1" type="ORF">O9H85_18595</name>
</gene>
<evidence type="ECO:0000313" key="1">
    <source>
        <dbReference type="EMBL" id="MCZ8514394.1"/>
    </source>
</evidence>
<keyword evidence="2" id="KW-1185">Reference proteome</keyword>